<dbReference type="OrthoDB" id="5913174at2759"/>
<dbReference type="InterPro" id="IPR035914">
    <property type="entry name" value="Sperma_CUB_dom_sf"/>
</dbReference>
<dbReference type="AlphaFoldDB" id="A0A0B2VRR1"/>
<evidence type="ECO:0000256" key="4">
    <source>
        <dbReference type="ARBA" id="ARBA00023049"/>
    </source>
</evidence>
<evidence type="ECO:0000256" key="9">
    <source>
        <dbReference type="SAM" id="MobiDB-lite"/>
    </source>
</evidence>
<keyword evidence="5" id="KW-1015">Disulfide bond</keyword>
<evidence type="ECO:0000256" key="8">
    <source>
        <dbReference type="RuleBase" id="RU361183"/>
    </source>
</evidence>
<dbReference type="SMART" id="SM00235">
    <property type="entry name" value="ZnMc"/>
    <property type="match status" value="1"/>
</dbReference>
<feature type="binding site" evidence="7">
    <location>
        <position position="77"/>
    </location>
    <ligand>
        <name>Zn(2+)</name>
        <dbReference type="ChEBI" id="CHEBI:29105"/>
        <note>catalytic</note>
    </ligand>
</feature>
<dbReference type="SMART" id="SM00209">
    <property type="entry name" value="TSP1"/>
    <property type="match status" value="1"/>
</dbReference>
<feature type="compositionally biased region" description="Acidic residues" evidence="9">
    <location>
        <begin position="468"/>
        <end position="480"/>
    </location>
</feature>
<keyword evidence="12" id="KW-1185">Reference proteome</keyword>
<dbReference type="PROSITE" id="PS51864">
    <property type="entry name" value="ASTACIN"/>
    <property type="match status" value="1"/>
</dbReference>
<feature type="domain" description="Peptidase M12A" evidence="10">
    <location>
        <begin position="1"/>
        <end position="170"/>
    </location>
</feature>
<sequence>MGKTPDTCKTSHPHKLQQLGNEPQNKKARLKHRAQKKRCYSNIGRVSQGAQQISIGNGCTSLGTVAHEIGHALGFFHEQSRYDRDSFVPILTQNIQSGYARQFSKQPQSSMVTYGVRYDYGSVMHYPQSGFSANGLNTIETLDPNYQNTIGQRAGLSFSDVKKMNFAYCNGSCESQLPCQNGGYTDPKNCAQCRCPTGLGGTVCDRAAQTSTNCGTLDRSATSSFQTLSQSGQGSCNFMITAPSGRKVLIQFDSFRFSKQVPRTSTYLEVVYAYVALQFSSSKPGQIVSQTNKMIILYRGSSQTSFSLRYSYYPATLAGIQTTSATVAPTTPMKRPTESPPTETPFARQTRRPPTEWSECSAECGGCGIQTRRRFTVDEEEVREARYCNTRACPNRRCCRPFVYTRGGKCVRPYNEDEVAVDPNTETRTLPPMPEGDVKRNLTGRFRKKLFVVSTHSRLNKEVTDNGSAEEAEEFEDEDLAGLRSGEGERDDPFYYYYYYYYYDEKE</sequence>
<dbReference type="InterPro" id="IPR000742">
    <property type="entry name" value="EGF"/>
</dbReference>
<dbReference type="EC" id="3.4.24.-" evidence="8"/>
<accession>A0A0B2VRR1</accession>
<feature type="region of interest" description="Disordered" evidence="9">
    <location>
        <begin position="1"/>
        <end position="27"/>
    </location>
</feature>
<dbReference type="SUPFAM" id="SSF49854">
    <property type="entry name" value="Spermadhesin, CUB domain"/>
    <property type="match status" value="1"/>
</dbReference>
<dbReference type="CDD" id="cd04280">
    <property type="entry name" value="ZnMc_astacin_like"/>
    <property type="match status" value="1"/>
</dbReference>
<keyword evidence="1" id="KW-0245">EGF-like domain</keyword>
<evidence type="ECO:0000256" key="2">
    <source>
        <dbReference type="ARBA" id="ARBA00022723"/>
    </source>
</evidence>
<comment type="cofactor">
    <cofactor evidence="7 8">
        <name>Zn(2+)</name>
        <dbReference type="ChEBI" id="CHEBI:29105"/>
    </cofactor>
    <text evidence="7 8">Binds 1 zinc ion per subunit.</text>
</comment>
<comment type="caution">
    <text evidence="11">The sequence shown here is derived from an EMBL/GenBank/DDBJ whole genome shotgun (WGS) entry which is preliminary data.</text>
</comment>
<dbReference type="PANTHER" id="PTHR10127">
    <property type="entry name" value="DISCOIDIN, CUB, EGF, LAMININ , AND ZINC METALLOPROTEASE DOMAIN CONTAINING"/>
    <property type="match status" value="1"/>
</dbReference>
<dbReference type="PROSITE" id="PS00022">
    <property type="entry name" value="EGF_1"/>
    <property type="match status" value="1"/>
</dbReference>
<evidence type="ECO:0000256" key="1">
    <source>
        <dbReference type="ARBA" id="ARBA00022536"/>
    </source>
</evidence>
<dbReference type="PRINTS" id="PR00480">
    <property type="entry name" value="ASTACIN"/>
</dbReference>
<comment type="caution">
    <text evidence="7">Lacks conserved residue(s) required for the propagation of feature annotation.</text>
</comment>
<evidence type="ECO:0000256" key="6">
    <source>
        <dbReference type="ARBA" id="ARBA00023180"/>
    </source>
</evidence>
<gene>
    <name evidence="11" type="primary">hch-1</name>
    <name evidence="11" type="ORF">Tcan_02625</name>
</gene>
<dbReference type="InterPro" id="IPR024079">
    <property type="entry name" value="MetalloPept_cat_dom_sf"/>
</dbReference>
<dbReference type="SUPFAM" id="SSF55486">
    <property type="entry name" value="Metalloproteases ('zincins'), catalytic domain"/>
    <property type="match status" value="1"/>
</dbReference>
<evidence type="ECO:0000256" key="7">
    <source>
        <dbReference type="PROSITE-ProRule" id="PRU01211"/>
    </source>
</evidence>
<dbReference type="PANTHER" id="PTHR10127:SF877">
    <property type="entry name" value="ZINC METALLOPROTEINASE NAS-34"/>
    <property type="match status" value="1"/>
</dbReference>
<feature type="active site" evidence="7">
    <location>
        <position position="68"/>
    </location>
</feature>
<proteinExistence type="predicted"/>
<keyword evidence="7 8" id="KW-0645">Protease</keyword>
<dbReference type="Gene3D" id="2.60.120.290">
    <property type="entry name" value="Spermadhesin, CUB domain"/>
    <property type="match status" value="1"/>
</dbReference>
<keyword evidence="3 7" id="KW-0862">Zinc</keyword>
<evidence type="ECO:0000256" key="5">
    <source>
        <dbReference type="ARBA" id="ARBA00023157"/>
    </source>
</evidence>
<evidence type="ECO:0000313" key="12">
    <source>
        <dbReference type="Proteomes" id="UP000031036"/>
    </source>
</evidence>
<dbReference type="GO" id="GO:0004222">
    <property type="term" value="F:metalloendopeptidase activity"/>
    <property type="evidence" value="ECO:0007669"/>
    <property type="project" value="UniProtKB-UniRule"/>
</dbReference>
<feature type="binding site" evidence="7">
    <location>
        <position position="71"/>
    </location>
    <ligand>
        <name>Zn(2+)</name>
        <dbReference type="ChEBI" id="CHEBI:29105"/>
        <note>catalytic</note>
    </ligand>
</feature>
<dbReference type="Proteomes" id="UP000031036">
    <property type="component" value="Unassembled WGS sequence"/>
</dbReference>
<evidence type="ECO:0000259" key="10">
    <source>
        <dbReference type="PROSITE" id="PS51864"/>
    </source>
</evidence>
<dbReference type="InterPro" id="IPR000884">
    <property type="entry name" value="TSP1_rpt"/>
</dbReference>
<keyword evidence="4 7" id="KW-0482">Metalloprotease</keyword>
<reference evidence="11 12" key="1">
    <citation type="submission" date="2014-11" db="EMBL/GenBank/DDBJ databases">
        <title>Genetic blueprint of the zoonotic pathogen Toxocara canis.</title>
        <authorList>
            <person name="Zhu X.-Q."/>
            <person name="Korhonen P.K."/>
            <person name="Cai H."/>
            <person name="Young N.D."/>
            <person name="Nejsum P."/>
            <person name="von Samson-Himmelstjerna G."/>
            <person name="Boag P.R."/>
            <person name="Tan P."/>
            <person name="Li Q."/>
            <person name="Min J."/>
            <person name="Yang Y."/>
            <person name="Wang X."/>
            <person name="Fang X."/>
            <person name="Hall R.S."/>
            <person name="Hofmann A."/>
            <person name="Sternberg P.W."/>
            <person name="Jex A.R."/>
            <person name="Gasser R.B."/>
        </authorList>
    </citation>
    <scope>NUCLEOTIDE SEQUENCE [LARGE SCALE GENOMIC DNA]</scope>
    <source>
        <strain evidence="11">PN_DK_2014</strain>
    </source>
</reference>
<dbReference type="STRING" id="6265.A0A0B2VRR1"/>
<dbReference type="GO" id="GO:0008270">
    <property type="term" value="F:zinc ion binding"/>
    <property type="evidence" value="ECO:0007669"/>
    <property type="project" value="UniProtKB-UniRule"/>
</dbReference>
<dbReference type="Gene3D" id="2.20.100.10">
    <property type="entry name" value="Thrombospondin type-1 (TSP1) repeat"/>
    <property type="match status" value="1"/>
</dbReference>
<dbReference type="InterPro" id="IPR034035">
    <property type="entry name" value="Astacin-like_dom"/>
</dbReference>
<dbReference type="GO" id="GO:0006508">
    <property type="term" value="P:proteolysis"/>
    <property type="evidence" value="ECO:0007669"/>
    <property type="project" value="UniProtKB-KW"/>
</dbReference>
<dbReference type="EMBL" id="JPKZ01001143">
    <property type="protein sequence ID" value="KHN83695.1"/>
    <property type="molecule type" value="Genomic_DNA"/>
</dbReference>
<protein>
    <recommendedName>
        <fullName evidence="8">Metalloendopeptidase</fullName>
        <ecNumber evidence="8">3.4.24.-</ecNumber>
    </recommendedName>
</protein>
<evidence type="ECO:0000313" key="11">
    <source>
        <dbReference type="EMBL" id="KHN83695.1"/>
    </source>
</evidence>
<dbReference type="Pfam" id="PF01400">
    <property type="entry name" value="Astacin"/>
    <property type="match status" value="1"/>
</dbReference>
<dbReference type="MEROPS" id="M12.A25"/>
<evidence type="ECO:0000256" key="3">
    <source>
        <dbReference type="ARBA" id="ARBA00022833"/>
    </source>
</evidence>
<dbReference type="InterPro" id="IPR006026">
    <property type="entry name" value="Peptidase_Metallo"/>
</dbReference>
<keyword evidence="6" id="KW-0325">Glycoprotein</keyword>
<dbReference type="PROSITE" id="PS50092">
    <property type="entry name" value="TSP1"/>
    <property type="match status" value="1"/>
</dbReference>
<dbReference type="InterPro" id="IPR036383">
    <property type="entry name" value="TSP1_rpt_sf"/>
</dbReference>
<dbReference type="Gene3D" id="3.40.390.10">
    <property type="entry name" value="Collagenase (Catalytic Domain)"/>
    <property type="match status" value="1"/>
</dbReference>
<keyword evidence="2 7" id="KW-0479">Metal-binding</keyword>
<dbReference type="InterPro" id="IPR001506">
    <property type="entry name" value="Peptidase_M12A"/>
</dbReference>
<keyword evidence="7 8" id="KW-0378">Hydrolase</keyword>
<feature type="region of interest" description="Disordered" evidence="9">
    <location>
        <begin position="461"/>
        <end position="491"/>
    </location>
</feature>
<organism evidence="11 12">
    <name type="scientific">Toxocara canis</name>
    <name type="common">Canine roundworm</name>
    <dbReference type="NCBI Taxonomy" id="6265"/>
    <lineage>
        <taxon>Eukaryota</taxon>
        <taxon>Metazoa</taxon>
        <taxon>Ecdysozoa</taxon>
        <taxon>Nematoda</taxon>
        <taxon>Chromadorea</taxon>
        <taxon>Rhabditida</taxon>
        <taxon>Spirurina</taxon>
        <taxon>Ascaridomorpha</taxon>
        <taxon>Ascaridoidea</taxon>
        <taxon>Toxocaridae</taxon>
        <taxon>Toxocara</taxon>
    </lineage>
</organism>
<feature type="region of interest" description="Disordered" evidence="9">
    <location>
        <begin position="327"/>
        <end position="352"/>
    </location>
</feature>
<dbReference type="SUPFAM" id="SSF82895">
    <property type="entry name" value="TSP-1 type 1 repeat"/>
    <property type="match status" value="1"/>
</dbReference>
<feature type="binding site" evidence="7">
    <location>
        <position position="67"/>
    </location>
    <ligand>
        <name>Zn(2+)</name>
        <dbReference type="ChEBI" id="CHEBI:29105"/>
        <note>catalytic</note>
    </ligand>
</feature>
<name>A0A0B2VRR1_TOXCA</name>
<dbReference type="OMA" id="NGCWSNV"/>